<dbReference type="InterPro" id="IPR011989">
    <property type="entry name" value="ARM-like"/>
</dbReference>
<evidence type="ECO:0000259" key="3">
    <source>
        <dbReference type="Pfam" id="PF23500"/>
    </source>
</evidence>
<feature type="compositionally biased region" description="Polar residues" evidence="1">
    <location>
        <begin position="684"/>
        <end position="695"/>
    </location>
</feature>
<dbReference type="Gene3D" id="1.25.10.10">
    <property type="entry name" value="Leucine-rich Repeat Variant"/>
    <property type="match status" value="1"/>
</dbReference>
<dbReference type="Proteomes" id="UP000515369">
    <property type="component" value="Chromosome"/>
</dbReference>
<dbReference type="Pfam" id="PF23500">
    <property type="entry name" value="DUF7133"/>
    <property type="match status" value="1"/>
</dbReference>
<dbReference type="NCBIfam" id="TIGR02604">
    <property type="entry name" value="Piru_Ver_Nterm"/>
    <property type="match status" value="1"/>
</dbReference>
<keyword evidence="5" id="KW-1185">Reference proteome</keyword>
<dbReference type="InterPro" id="IPR013428">
    <property type="entry name" value="Membrane-bound_put_N"/>
</dbReference>
<sequence>MKWLGLLLLISLCLSCSHYKDALSPEEALTSFKLSDDRLAVSVFAAEPHVLDPVEMVFDEDGNAFVVEMPDYPSKPEDGTLGGAIRMLIDTNNDGRTDSMTVFADHLSEATSILPWQGGLLVTAAPNILFLKDTTGDHRADVKEILFTGFFADNSEAQITNLRYSIDNWIYASNTGREGEIRFTRNPKAAPVSVKGGDFRFRLDRGQFEVESSSGQFGLAIDDWGNRFFTENSLHIQQAPIPARYLYRHKHLPTVEPTVNISDHDPIMFQKTPAPYWRQERTKRRNEQFEAAKLSDRHEYADDHFTGASGGTYYGGNALPKDYYGSIFTGEVAGNLVHRDVLKRSPNSPQFIAQRGNQEAAHEFLASTDPWFRPVNFTVGPDGALYVIDMYRQHIETPTAIPEDLKEDMDFMNGSKLGRIYRIADKTSKTAIGQPKLRSKTSAELVALLGHTNQWWRLQAQRLLLEKQDKSVVLALKDLFIKDMDPRTRLHAFFVLEGLNALDANLVKQAMQDAQPEIRAYGVMMAEHFPGTLPQLIEKANDPSVPVAFQAALSLGQFPTQQVTTALANLLEKHGKDTWFRTAVLSSELGSSTGFARHLVSSAYFNSISPEKDTFLTDLAFVVGSRNRKGEAVQLLSLFSNQPHWQQIVFTGLTNGAKSAGVPLDDRLKSMIDPQVRRTGPPGVQNNSLPNKTND</sequence>
<dbReference type="InterPro" id="IPR016024">
    <property type="entry name" value="ARM-type_fold"/>
</dbReference>
<dbReference type="AlphaFoldDB" id="A0A7G5H4J1"/>
<gene>
    <name evidence="4" type="ORF">H3H32_14625</name>
</gene>
<keyword evidence="2" id="KW-0732">Signal</keyword>
<feature type="region of interest" description="Disordered" evidence="1">
    <location>
        <begin position="672"/>
        <end position="695"/>
    </location>
</feature>
<dbReference type="RefSeq" id="WP_182463406.1">
    <property type="nucleotide sequence ID" value="NZ_CP059732.1"/>
</dbReference>
<feature type="signal peptide" evidence="2">
    <location>
        <begin position="1"/>
        <end position="22"/>
    </location>
</feature>
<feature type="domain" description="DUF7133" evidence="3">
    <location>
        <begin position="24"/>
        <end position="426"/>
    </location>
</feature>
<dbReference type="SUPFAM" id="SSF50952">
    <property type="entry name" value="Soluble quinoprotein glucose dehydrogenase"/>
    <property type="match status" value="1"/>
</dbReference>
<feature type="chain" id="PRO_5028797903" evidence="2">
    <location>
        <begin position="23"/>
        <end position="695"/>
    </location>
</feature>
<name>A0A7G5H4J1_9BACT</name>
<dbReference type="EMBL" id="CP059732">
    <property type="protein sequence ID" value="QMW06033.1"/>
    <property type="molecule type" value="Genomic_DNA"/>
</dbReference>
<evidence type="ECO:0000313" key="5">
    <source>
        <dbReference type="Proteomes" id="UP000515369"/>
    </source>
</evidence>
<protein>
    <submittedName>
        <fullName evidence="4">Dehydrogenase</fullName>
    </submittedName>
</protein>
<dbReference type="Gene3D" id="2.120.10.30">
    <property type="entry name" value="TolB, C-terminal domain"/>
    <property type="match status" value="1"/>
</dbReference>
<dbReference type="PANTHER" id="PTHR33546:SF1">
    <property type="entry name" value="LARGE, MULTIFUNCTIONAL SECRETED PROTEIN"/>
    <property type="match status" value="1"/>
</dbReference>
<dbReference type="SUPFAM" id="SSF48371">
    <property type="entry name" value="ARM repeat"/>
    <property type="match status" value="1"/>
</dbReference>
<evidence type="ECO:0000256" key="1">
    <source>
        <dbReference type="SAM" id="MobiDB-lite"/>
    </source>
</evidence>
<proteinExistence type="predicted"/>
<dbReference type="PANTHER" id="PTHR33546">
    <property type="entry name" value="LARGE, MULTIFUNCTIONAL SECRETED PROTEIN-RELATED"/>
    <property type="match status" value="1"/>
</dbReference>
<dbReference type="InterPro" id="IPR011042">
    <property type="entry name" value="6-blade_b-propeller_TolB-like"/>
</dbReference>
<dbReference type="InterPro" id="IPR055557">
    <property type="entry name" value="DUF7133"/>
</dbReference>
<accession>A0A7G5H4J1</accession>
<evidence type="ECO:0000313" key="4">
    <source>
        <dbReference type="EMBL" id="QMW06033.1"/>
    </source>
</evidence>
<organism evidence="4 5">
    <name type="scientific">Spirosoma foliorum</name>
    <dbReference type="NCBI Taxonomy" id="2710596"/>
    <lineage>
        <taxon>Bacteria</taxon>
        <taxon>Pseudomonadati</taxon>
        <taxon>Bacteroidota</taxon>
        <taxon>Cytophagia</taxon>
        <taxon>Cytophagales</taxon>
        <taxon>Cytophagaceae</taxon>
        <taxon>Spirosoma</taxon>
    </lineage>
</organism>
<dbReference type="InterPro" id="IPR011041">
    <property type="entry name" value="Quinoprot_gluc/sorb_DH_b-prop"/>
</dbReference>
<reference evidence="4 5" key="1">
    <citation type="submission" date="2020-07" db="EMBL/GenBank/DDBJ databases">
        <title>Spirosoma foliorum sp. nov., isolated from the leaves on the Nejang mountain Korea, Republic of.</title>
        <authorList>
            <person name="Ho H."/>
            <person name="Lee Y.-J."/>
            <person name="Nurcahyanto D.-A."/>
            <person name="Kim S.-G."/>
        </authorList>
    </citation>
    <scope>NUCLEOTIDE SEQUENCE [LARGE SCALE GENOMIC DNA]</scope>
    <source>
        <strain evidence="4 5">PL0136</strain>
    </source>
</reference>
<evidence type="ECO:0000256" key="2">
    <source>
        <dbReference type="SAM" id="SignalP"/>
    </source>
</evidence>
<dbReference type="KEGG" id="sfol:H3H32_14625"/>